<dbReference type="EMBL" id="FZMO01000551">
    <property type="protein sequence ID" value="SNQ51857.1"/>
    <property type="molecule type" value="Genomic_DNA"/>
</dbReference>
<evidence type="ECO:0000259" key="1">
    <source>
        <dbReference type="PROSITE" id="PS51819"/>
    </source>
</evidence>
<dbReference type="Proteomes" id="UP000234331">
    <property type="component" value="Unassembled WGS sequence"/>
</dbReference>
<dbReference type="CDD" id="cd06587">
    <property type="entry name" value="VOC"/>
    <property type="match status" value="1"/>
</dbReference>
<dbReference type="SUPFAM" id="SSF54593">
    <property type="entry name" value="Glyoxalase/Bleomycin resistance protein/Dihydroxybiphenyl dioxygenase"/>
    <property type="match status" value="1"/>
</dbReference>
<dbReference type="PANTHER" id="PTHR36113:SF1">
    <property type="entry name" value="GLYOXALASE_BLEOMYCIN RESISTANCE PROTEIN_DIOXYGENASE"/>
    <property type="match status" value="1"/>
</dbReference>
<accession>A0A2I2L1W8</accession>
<dbReference type="InterPro" id="IPR051332">
    <property type="entry name" value="Fosfomycin_Res_Enzymes"/>
</dbReference>
<evidence type="ECO:0000313" key="2">
    <source>
        <dbReference type="EMBL" id="SNQ51857.1"/>
    </source>
</evidence>
<name>A0A2I2L1W8_9ACTN</name>
<sequence length="136" mass="14900">MPITTGFNHVATITADLDRLITFYVEAFGATITFEMASRDDHPRMTIIDLGGGAALNVFETAAEDGAWDRRRPGGRGPIDHYGLAVDSLATLEATRDRLRDLGADLGEIQRLGSEWSLFFRDPDGMELEVCCHADA</sequence>
<protein>
    <submittedName>
        <fullName evidence="2">Glyoxalase/bleomycin resistance protein/dioxygenase</fullName>
    </submittedName>
</protein>
<proteinExistence type="predicted"/>
<dbReference type="InterPro" id="IPR029068">
    <property type="entry name" value="Glyas_Bleomycin-R_OHBP_Dase"/>
</dbReference>
<dbReference type="RefSeq" id="WP_101836055.1">
    <property type="nucleotide sequence ID" value="NZ_FZMO01000551.1"/>
</dbReference>
<keyword evidence="3" id="KW-1185">Reference proteome</keyword>
<keyword evidence="2" id="KW-0560">Oxidoreductase</keyword>
<dbReference type="OrthoDB" id="9804907at2"/>
<dbReference type="PANTHER" id="PTHR36113">
    <property type="entry name" value="LYASE, PUTATIVE-RELATED-RELATED"/>
    <property type="match status" value="1"/>
</dbReference>
<keyword evidence="2" id="KW-0223">Dioxygenase</keyword>
<dbReference type="InterPro" id="IPR004360">
    <property type="entry name" value="Glyas_Fos-R_dOase_dom"/>
</dbReference>
<dbReference type="Gene3D" id="3.10.180.10">
    <property type="entry name" value="2,3-Dihydroxybiphenyl 1,2-Dioxygenase, domain 1"/>
    <property type="match status" value="1"/>
</dbReference>
<reference evidence="2 3" key="1">
    <citation type="submission" date="2017-06" db="EMBL/GenBank/DDBJ databases">
        <authorList>
            <person name="Kim H.J."/>
            <person name="Triplett B.A."/>
        </authorList>
    </citation>
    <scope>NUCLEOTIDE SEQUENCE [LARGE SCALE GENOMIC DNA]</scope>
    <source>
        <strain evidence="2">FRACA_ARgP5</strain>
    </source>
</reference>
<dbReference type="AlphaFoldDB" id="A0A2I2L1W8"/>
<gene>
    <name evidence="2" type="ORF">FRACA_830020</name>
</gene>
<dbReference type="GO" id="GO:0051213">
    <property type="term" value="F:dioxygenase activity"/>
    <property type="evidence" value="ECO:0007669"/>
    <property type="project" value="UniProtKB-KW"/>
</dbReference>
<dbReference type="Pfam" id="PF00903">
    <property type="entry name" value="Glyoxalase"/>
    <property type="match status" value="1"/>
</dbReference>
<evidence type="ECO:0000313" key="3">
    <source>
        <dbReference type="Proteomes" id="UP000234331"/>
    </source>
</evidence>
<dbReference type="PROSITE" id="PS51819">
    <property type="entry name" value="VOC"/>
    <property type="match status" value="1"/>
</dbReference>
<feature type="domain" description="VOC" evidence="1">
    <location>
        <begin position="6"/>
        <end position="133"/>
    </location>
</feature>
<organism evidence="2 3">
    <name type="scientific">Frankia canadensis</name>
    <dbReference type="NCBI Taxonomy" id="1836972"/>
    <lineage>
        <taxon>Bacteria</taxon>
        <taxon>Bacillati</taxon>
        <taxon>Actinomycetota</taxon>
        <taxon>Actinomycetes</taxon>
        <taxon>Frankiales</taxon>
        <taxon>Frankiaceae</taxon>
        <taxon>Frankia</taxon>
    </lineage>
</organism>
<dbReference type="InterPro" id="IPR037523">
    <property type="entry name" value="VOC_core"/>
</dbReference>